<dbReference type="EMBL" id="BPLR01017932">
    <property type="protein sequence ID" value="GIY95551.1"/>
    <property type="molecule type" value="Genomic_DNA"/>
</dbReference>
<accession>A0AAV4XNJ4</accession>
<dbReference type="AlphaFoldDB" id="A0AAV4XNJ4"/>
<protein>
    <submittedName>
        <fullName evidence="2">Uncharacterized protein</fullName>
    </submittedName>
</protein>
<organism evidence="2 3">
    <name type="scientific">Caerostris extrusa</name>
    <name type="common">Bark spider</name>
    <name type="synonym">Caerostris bankana</name>
    <dbReference type="NCBI Taxonomy" id="172846"/>
    <lineage>
        <taxon>Eukaryota</taxon>
        <taxon>Metazoa</taxon>
        <taxon>Ecdysozoa</taxon>
        <taxon>Arthropoda</taxon>
        <taxon>Chelicerata</taxon>
        <taxon>Arachnida</taxon>
        <taxon>Araneae</taxon>
        <taxon>Araneomorphae</taxon>
        <taxon>Entelegynae</taxon>
        <taxon>Araneoidea</taxon>
        <taxon>Araneidae</taxon>
        <taxon>Caerostris</taxon>
    </lineage>
</organism>
<keyword evidence="3" id="KW-1185">Reference proteome</keyword>
<name>A0AAV4XNJ4_CAEEX</name>
<gene>
    <name evidence="2" type="primary">Sik3_1</name>
    <name evidence="2" type="ORF">CEXT_495151</name>
</gene>
<comment type="caution">
    <text evidence="2">The sequence shown here is derived from an EMBL/GenBank/DDBJ whole genome shotgun (WGS) entry which is preliminary data.</text>
</comment>
<sequence>MVVPMFNKTTISAKCLDQDSHLTKKGLLHCLPNSTLPQGLQALALQEDESQEQEEQQMSQTSVQSYSVWEQPQNFRIGISPPEEVQKKMPPMKQRRTGLLTVLEKQPGRESLRDGASHQATSGRYSPVRRASDGCSPVSYYRNQLDRIYYQTLTGPQTSPDSFKAVLQEYQQLQQLHSPAVDSRVSAEMQRQHCLHIQQMAQLQPSGY</sequence>
<proteinExistence type="predicted"/>
<evidence type="ECO:0000313" key="2">
    <source>
        <dbReference type="EMBL" id="GIY95551.1"/>
    </source>
</evidence>
<evidence type="ECO:0000313" key="3">
    <source>
        <dbReference type="Proteomes" id="UP001054945"/>
    </source>
</evidence>
<feature type="region of interest" description="Disordered" evidence="1">
    <location>
        <begin position="106"/>
        <end position="133"/>
    </location>
</feature>
<evidence type="ECO:0000256" key="1">
    <source>
        <dbReference type="SAM" id="MobiDB-lite"/>
    </source>
</evidence>
<feature type="compositionally biased region" description="Basic and acidic residues" evidence="1">
    <location>
        <begin position="106"/>
        <end position="116"/>
    </location>
</feature>
<dbReference type="Proteomes" id="UP001054945">
    <property type="component" value="Unassembled WGS sequence"/>
</dbReference>
<reference evidence="2 3" key="1">
    <citation type="submission" date="2021-06" db="EMBL/GenBank/DDBJ databases">
        <title>Caerostris extrusa draft genome.</title>
        <authorList>
            <person name="Kono N."/>
            <person name="Arakawa K."/>
        </authorList>
    </citation>
    <scope>NUCLEOTIDE SEQUENCE [LARGE SCALE GENOMIC DNA]</scope>
</reference>